<reference evidence="1 2" key="1">
    <citation type="journal article" date="2018" name="Front. Plant Sci.">
        <title>Red Clover (Trifolium pratense) and Zigzag Clover (T. medium) - A Picture of Genomic Similarities and Differences.</title>
        <authorList>
            <person name="Dluhosova J."/>
            <person name="Istvanek J."/>
            <person name="Nedelnik J."/>
            <person name="Repkova J."/>
        </authorList>
    </citation>
    <scope>NUCLEOTIDE SEQUENCE [LARGE SCALE GENOMIC DNA]</scope>
    <source>
        <strain evidence="2">cv. 10/8</strain>
        <tissue evidence="1">Leaf</tissue>
    </source>
</reference>
<name>A0A392ULZ7_9FABA</name>
<evidence type="ECO:0000313" key="1">
    <source>
        <dbReference type="EMBL" id="MCI74611.1"/>
    </source>
</evidence>
<comment type="caution">
    <text evidence="1">The sequence shown here is derived from an EMBL/GenBank/DDBJ whole genome shotgun (WGS) entry which is preliminary data.</text>
</comment>
<organism evidence="1 2">
    <name type="scientific">Trifolium medium</name>
    <dbReference type="NCBI Taxonomy" id="97028"/>
    <lineage>
        <taxon>Eukaryota</taxon>
        <taxon>Viridiplantae</taxon>
        <taxon>Streptophyta</taxon>
        <taxon>Embryophyta</taxon>
        <taxon>Tracheophyta</taxon>
        <taxon>Spermatophyta</taxon>
        <taxon>Magnoliopsida</taxon>
        <taxon>eudicotyledons</taxon>
        <taxon>Gunneridae</taxon>
        <taxon>Pentapetalae</taxon>
        <taxon>rosids</taxon>
        <taxon>fabids</taxon>
        <taxon>Fabales</taxon>
        <taxon>Fabaceae</taxon>
        <taxon>Papilionoideae</taxon>
        <taxon>50 kb inversion clade</taxon>
        <taxon>NPAAA clade</taxon>
        <taxon>Hologalegina</taxon>
        <taxon>IRL clade</taxon>
        <taxon>Trifolieae</taxon>
        <taxon>Trifolium</taxon>
    </lineage>
</organism>
<keyword evidence="2" id="KW-1185">Reference proteome</keyword>
<evidence type="ECO:0000313" key="2">
    <source>
        <dbReference type="Proteomes" id="UP000265520"/>
    </source>
</evidence>
<accession>A0A392ULZ7</accession>
<protein>
    <submittedName>
        <fullName evidence="1">Uncharacterized protein</fullName>
    </submittedName>
</protein>
<proteinExistence type="predicted"/>
<dbReference type="Proteomes" id="UP000265520">
    <property type="component" value="Unassembled WGS sequence"/>
</dbReference>
<sequence length="62" mass="6969">MVRLGRYLLWELNPTLPEFRGMALGQDVLARSSKGSVAREQARWPSRLPVLVVLSPVTTFAM</sequence>
<dbReference type="AlphaFoldDB" id="A0A392ULZ7"/>
<dbReference type="EMBL" id="LXQA010864338">
    <property type="protein sequence ID" value="MCI74611.1"/>
    <property type="molecule type" value="Genomic_DNA"/>
</dbReference>